<reference evidence="2" key="1">
    <citation type="submission" date="2017-04" db="EMBL/GenBank/DDBJ databases">
        <authorList>
            <person name="Varghese N."/>
            <person name="Submissions S."/>
        </authorList>
    </citation>
    <scope>NUCLEOTIDE SEQUENCE [LARGE SCALE GENOMIC DNA]</scope>
    <source>
        <strain evidence="2">DSM 9293</strain>
    </source>
</reference>
<dbReference type="EMBL" id="FWWY01000002">
    <property type="protein sequence ID" value="SMC08143.1"/>
    <property type="molecule type" value="Genomic_DNA"/>
</dbReference>
<keyword evidence="2" id="KW-1185">Reference proteome</keyword>
<organism evidence="1 2">
    <name type="scientific">Sulfobacillus thermosulfidooxidans (strain DSM 9293 / VKM B-1269 / AT-1)</name>
    <dbReference type="NCBI Taxonomy" id="929705"/>
    <lineage>
        <taxon>Bacteria</taxon>
        <taxon>Bacillati</taxon>
        <taxon>Bacillota</taxon>
        <taxon>Clostridia</taxon>
        <taxon>Eubacteriales</taxon>
        <taxon>Clostridiales Family XVII. Incertae Sedis</taxon>
        <taxon>Sulfobacillus</taxon>
    </lineage>
</organism>
<name>A0A1W1WQZ1_SULTA</name>
<evidence type="ECO:0000313" key="2">
    <source>
        <dbReference type="Proteomes" id="UP000192660"/>
    </source>
</evidence>
<dbReference type="OrthoDB" id="1723573at2"/>
<dbReference type="Proteomes" id="UP000192660">
    <property type="component" value="Unassembled WGS sequence"/>
</dbReference>
<protein>
    <submittedName>
        <fullName evidence="1">Uncharacterized protein</fullName>
    </submittedName>
</protein>
<proteinExistence type="predicted"/>
<sequence>MMLPDEILLHFVNQAAGQSVVLTPKRLQRLVYLLQTEGATPLGYPFGISYYGPFSPALAKRLEYLASDFRLSWTRLPDGHIHIRPAESAPALAPLPPSVAHAMTLILSHYGSMTLPALIVYTTAHFLYHRSHLHEFGPLLAQTRAYQGALGSGLCQWAVTRVLFMAHNPLIPPPPSDKS</sequence>
<accession>A0A1W1WQZ1</accession>
<gene>
    <name evidence="1" type="ORF">SAMN00768000_3680</name>
</gene>
<dbReference type="RefSeq" id="WP_084662187.1">
    <property type="nucleotide sequence ID" value="NZ_FWWY01000002.1"/>
</dbReference>
<evidence type="ECO:0000313" key="1">
    <source>
        <dbReference type="EMBL" id="SMC08143.1"/>
    </source>
</evidence>
<dbReference type="AlphaFoldDB" id="A0A1W1WQZ1"/>